<reference evidence="2 3" key="1">
    <citation type="submission" date="2015-12" db="EMBL/GenBank/DDBJ databases">
        <authorList>
            <person name="Shamseldin A."/>
            <person name="Moawad H."/>
            <person name="Abd El-Rahim W.M."/>
            <person name="Sadowsky M.J."/>
        </authorList>
    </citation>
    <scope>NUCLEOTIDE SEQUENCE [LARGE SCALE GENOMIC DNA]</scope>
    <source>
        <strain evidence="2 3">S43</strain>
    </source>
</reference>
<organism evidence="2 3">
    <name type="scientific">Kocuria flava</name>
    <dbReference type="NCBI Taxonomy" id="446860"/>
    <lineage>
        <taxon>Bacteria</taxon>
        <taxon>Bacillati</taxon>
        <taxon>Actinomycetota</taxon>
        <taxon>Actinomycetes</taxon>
        <taxon>Micrococcales</taxon>
        <taxon>Micrococcaceae</taxon>
        <taxon>Kocuria</taxon>
    </lineage>
</organism>
<dbReference type="Proteomes" id="UP000234632">
    <property type="component" value="Unassembled WGS sequence"/>
</dbReference>
<proteinExistence type="predicted"/>
<sequence length="326" mass="34672">MTSRTWAVLGATGFVGSATVARLQADGQRVVPVAAPRLASGAHTVHHLLQQAGRLESVLDYLAESFAGADVVLNAAGLAAPDQRHEESLIGANALLPVLVALAARRTSVRRVLHVSSAAVQGDVDVLDETPTVRPFSPYSFSKALGESALLKLRRDWVDAPDAPGVTVLRATSVQGSGRRTTARLVRFASSPVSSVAGDGTAHTPVTSVHALAEFTSRAGRHAGTLPPVVLQPWEGATTASILRDAGRREPLRLPAPLCRLVVDTAFGLSALAGHRWHGLVRRLEVTWFGQRQARGWAEEHDAVPEPRIGEVLRQAHLAAGRRRRG</sequence>
<dbReference type="PANTHER" id="PTHR43245">
    <property type="entry name" value="BIFUNCTIONAL POLYMYXIN RESISTANCE PROTEIN ARNA"/>
    <property type="match status" value="1"/>
</dbReference>
<comment type="caution">
    <text evidence="2">The sequence shown here is derived from an EMBL/GenBank/DDBJ whole genome shotgun (WGS) entry which is preliminary data.</text>
</comment>
<dbReference type="Pfam" id="PF01370">
    <property type="entry name" value="Epimerase"/>
    <property type="match status" value="1"/>
</dbReference>
<feature type="domain" description="NAD-dependent epimerase/dehydratase" evidence="1">
    <location>
        <begin position="7"/>
        <end position="222"/>
    </location>
</feature>
<protein>
    <submittedName>
        <fullName evidence="2">Epimerase</fullName>
    </submittedName>
</protein>
<evidence type="ECO:0000259" key="1">
    <source>
        <dbReference type="Pfam" id="PF01370"/>
    </source>
</evidence>
<dbReference type="AlphaFoldDB" id="A0A2N4T2R2"/>
<dbReference type="EMBL" id="LOMZ01000001">
    <property type="protein sequence ID" value="PLC12476.1"/>
    <property type="molecule type" value="Genomic_DNA"/>
</dbReference>
<evidence type="ECO:0000313" key="3">
    <source>
        <dbReference type="Proteomes" id="UP000234632"/>
    </source>
</evidence>
<dbReference type="Gene3D" id="3.40.50.720">
    <property type="entry name" value="NAD(P)-binding Rossmann-like Domain"/>
    <property type="match status" value="1"/>
</dbReference>
<accession>A0A2N4T2R2</accession>
<dbReference type="RefSeq" id="WP_101852063.1">
    <property type="nucleotide sequence ID" value="NZ_JARVWU010000008.1"/>
</dbReference>
<dbReference type="InterPro" id="IPR001509">
    <property type="entry name" value="Epimerase_deHydtase"/>
</dbReference>
<dbReference type="InterPro" id="IPR050177">
    <property type="entry name" value="Lipid_A_modif_metabolic_enz"/>
</dbReference>
<dbReference type="SUPFAM" id="SSF51735">
    <property type="entry name" value="NAD(P)-binding Rossmann-fold domains"/>
    <property type="match status" value="1"/>
</dbReference>
<gene>
    <name evidence="2" type="ORF">AUQ48_09865</name>
</gene>
<dbReference type="InterPro" id="IPR036291">
    <property type="entry name" value="NAD(P)-bd_dom_sf"/>
</dbReference>
<evidence type="ECO:0000313" key="2">
    <source>
        <dbReference type="EMBL" id="PLC12476.1"/>
    </source>
</evidence>
<name>A0A2N4T2R2_9MICC</name>